<comment type="caution">
    <text evidence="1">The sequence shown here is derived from an EMBL/GenBank/DDBJ whole genome shotgun (WGS) entry which is preliminary data.</text>
</comment>
<protein>
    <submittedName>
        <fullName evidence="1">Uncharacterized protein</fullName>
    </submittedName>
</protein>
<dbReference type="AlphaFoldDB" id="A0A2W7RKR1"/>
<proteinExistence type="predicted"/>
<evidence type="ECO:0000313" key="1">
    <source>
        <dbReference type="EMBL" id="PZX51265.1"/>
    </source>
</evidence>
<dbReference type="Proteomes" id="UP000249115">
    <property type="component" value="Unassembled WGS sequence"/>
</dbReference>
<reference evidence="1 2" key="1">
    <citation type="submission" date="2018-06" db="EMBL/GenBank/DDBJ databases">
        <title>Genomic Encyclopedia of Archaeal and Bacterial Type Strains, Phase II (KMG-II): from individual species to whole genera.</title>
        <authorList>
            <person name="Goeker M."/>
        </authorList>
    </citation>
    <scope>NUCLEOTIDE SEQUENCE [LARGE SCALE GENOMIC DNA]</scope>
    <source>
        <strain evidence="1 2">DSM 22686</strain>
    </source>
</reference>
<gene>
    <name evidence="1" type="ORF">LV84_03771</name>
</gene>
<dbReference type="EMBL" id="QKZU01000019">
    <property type="protein sequence ID" value="PZX51265.1"/>
    <property type="molecule type" value="Genomic_DNA"/>
</dbReference>
<sequence length="363" mass="41413">MPPNREAFFFNFAPITLTLRLENMNFKKLTILFILCFGVTLVFAQEDDIFGISSKAKNQKSESGLGNVARNVLEMFSAEISGGGGYQQFGTSFYSANTNLYPFARYQNFDGDPLDISEENPLEMKGGDWVFPNWNGGVRINLFNLLTIGGGFGQEWGNLAPMQGGDYQFDFEGATYQANKLYGTVGLVLYDASRRRAFLNWRYRNYSSSNLYMMSELRQRARQNYPWRFIFEAEFGKLNLKKAYDPILDVGPEPYVSRLAVSDKNYYGLGLRIERDFSDYTKVFVKGGADFRKFTYAASDFTEVQNLDQQVYAMQVGLAVRFPGTKKCKIVGCGVVMKHMHNGIEYRGSGIFNFQDRKVGQWY</sequence>
<evidence type="ECO:0000313" key="2">
    <source>
        <dbReference type="Proteomes" id="UP000249115"/>
    </source>
</evidence>
<organism evidence="1 2">
    <name type="scientific">Algoriphagus ratkowskyi</name>
    <dbReference type="NCBI Taxonomy" id="57028"/>
    <lineage>
        <taxon>Bacteria</taxon>
        <taxon>Pseudomonadati</taxon>
        <taxon>Bacteroidota</taxon>
        <taxon>Cytophagia</taxon>
        <taxon>Cytophagales</taxon>
        <taxon>Cyclobacteriaceae</taxon>
        <taxon>Algoriphagus</taxon>
    </lineage>
</organism>
<accession>A0A2W7RKR1</accession>
<name>A0A2W7RKR1_9BACT</name>